<comment type="caution">
    <text evidence="1">The sequence shown here is derived from an EMBL/GenBank/DDBJ whole genome shotgun (WGS) entry which is preliminary data.</text>
</comment>
<sequence>MPSPAEGLDLDDILVVIMHPFGNLEVTLRWWIENGPGPRPFVRPGRVRSRSTGQRLPFSTIPLSYRNTRQARQAIREGHLPNPWPTKWRLPSAEEEIENMRLAIGEERDELTDEELGSVVEAYDDEPPGAGRHRAV</sequence>
<gene>
    <name evidence="1" type="ORF">Rhe02_36980</name>
</gene>
<dbReference type="AlphaFoldDB" id="A0A8J3Q9L2"/>
<organism evidence="1 2">
    <name type="scientific">Rhizocola hellebori</name>
    <dbReference type="NCBI Taxonomy" id="1392758"/>
    <lineage>
        <taxon>Bacteria</taxon>
        <taxon>Bacillati</taxon>
        <taxon>Actinomycetota</taxon>
        <taxon>Actinomycetes</taxon>
        <taxon>Micromonosporales</taxon>
        <taxon>Micromonosporaceae</taxon>
        <taxon>Rhizocola</taxon>
    </lineage>
</organism>
<proteinExistence type="predicted"/>
<dbReference type="Proteomes" id="UP000612899">
    <property type="component" value="Unassembled WGS sequence"/>
</dbReference>
<dbReference type="EMBL" id="BONY01000020">
    <property type="protein sequence ID" value="GIH05631.1"/>
    <property type="molecule type" value="Genomic_DNA"/>
</dbReference>
<accession>A0A8J3Q9L2</accession>
<name>A0A8J3Q9L2_9ACTN</name>
<evidence type="ECO:0000313" key="2">
    <source>
        <dbReference type="Proteomes" id="UP000612899"/>
    </source>
</evidence>
<keyword evidence="2" id="KW-1185">Reference proteome</keyword>
<reference evidence="1" key="1">
    <citation type="submission" date="2021-01" db="EMBL/GenBank/DDBJ databases">
        <title>Whole genome shotgun sequence of Rhizocola hellebori NBRC 109834.</title>
        <authorList>
            <person name="Komaki H."/>
            <person name="Tamura T."/>
        </authorList>
    </citation>
    <scope>NUCLEOTIDE SEQUENCE</scope>
    <source>
        <strain evidence="1">NBRC 109834</strain>
    </source>
</reference>
<dbReference type="RefSeq" id="WP_203909472.1">
    <property type="nucleotide sequence ID" value="NZ_BONY01000020.1"/>
</dbReference>
<evidence type="ECO:0000313" key="1">
    <source>
        <dbReference type="EMBL" id="GIH05631.1"/>
    </source>
</evidence>
<protein>
    <submittedName>
        <fullName evidence="1">Uncharacterized protein</fullName>
    </submittedName>
</protein>